<feature type="region of interest" description="Disordered" evidence="1">
    <location>
        <begin position="295"/>
        <end position="314"/>
    </location>
</feature>
<reference evidence="3 4" key="1">
    <citation type="journal article" date="2020" name="Phytopathology">
        <title>Genome Sequence Resources of Colletotrichum truncatum, C. plurivorum, C. musicola, and C. sojae: Four Species Pathogenic to Soybean (Glycine max).</title>
        <authorList>
            <person name="Rogerio F."/>
            <person name="Boufleur T.R."/>
            <person name="Ciampi-Guillardi M."/>
            <person name="Sukno S.A."/>
            <person name="Thon M.R."/>
            <person name="Massola Junior N.S."/>
            <person name="Baroncelli R."/>
        </authorList>
    </citation>
    <scope>NUCLEOTIDE SEQUENCE [LARGE SCALE GENOMIC DNA]</scope>
    <source>
        <strain evidence="3 4">LFN0009</strain>
    </source>
</reference>
<evidence type="ECO:0000259" key="2">
    <source>
        <dbReference type="Pfam" id="PF20209"/>
    </source>
</evidence>
<dbReference type="AlphaFoldDB" id="A0A8H6IKS5"/>
<evidence type="ECO:0000313" key="4">
    <source>
        <dbReference type="Proteomes" id="UP000652219"/>
    </source>
</evidence>
<feature type="domain" description="DUF6570" evidence="2">
    <location>
        <begin position="77"/>
        <end position="221"/>
    </location>
</feature>
<keyword evidence="4" id="KW-1185">Reference proteome</keyword>
<evidence type="ECO:0000256" key="1">
    <source>
        <dbReference type="SAM" id="MobiDB-lite"/>
    </source>
</evidence>
<proteinExistence type="predicted"/>
<evidence type="ECO:0000313" key="3">
    <source>
        <dbReference type="EMBL" id="KAF6782268.1"/>
    </source>
</evidence>
<protein>
    <recommendedName>
        <fullName evidence="2">DUF6570 domain-containing protein</fullName>
    </recommendedName>
</protein>
<dbReference type="Proteomes" id="UP000652219">
    <property type="component" value="Unassembled WGS sequence"/>
</dbReference>
<dbReference type="EMBL" id="WIGN01000924">
    <property type="protein sequence ID" value="KAF6782268.1"/>
    <property type="molecule type" value="Genomic_DNA"/>
</dbReference>
<dbReference type="InterPro" id="IPR046700">
    <property type="entry name" value="DUF6570"/>
</dbReference>
<organism evidence="3 4">
    <name type="scientific">Colletotrichum sojae</name>
    <dbReference type="NCBI Taxonomy" id="2175907"/>
    <lineage>
        <taxon>Eukaryota</taxon>
        <taxon>Fungi</taxon>
        <taxon>Dikarya</taxon>
        <taxon>Ascomycota</taxon>
        <taxon>Pezizomycotina</taxon>
        <taxon>Sordariomycetes</taxon>
        <taxon>Hypocreomycetidae</taxon>
        <taxon>Glomerellales</taxon>
        <taxon>Glomerellaceae</taxon>
        <taxon>Colletotrichum</taxon>
        <taxon>Colletotrichum orchidearum species complex</taxon>
    </lineage>
</organism>
<name>A0A8H6IKS5_9PEZI</name>
<accession>A0A8H6IKS5</accession>
<comment type="caution">
    <text evidence="3">The sequence shown here is derived from an EMBL/GenBank/DDBJ whole genome shotgun (WGS) entry which is preliminary data.</text>
</comment>
<sequence length="339" mass="38112">MSDTSTLEVEHCHVCYEQRAPSELEHHTWEGFKTLYEEVETQIPQADRAHFSCLECFPRDTLATFPVCLACQSSLEKRRLPLVCRVNNLAVGCLHRIPAVLKDLSPLEERLIGIYTTSGWITKLTIDIDKWTSGRYRKHIRGHITVSPNDTQGVAAEVLPHPLVEERHRLHVCFVGPRKPVPSDLGYMLSVDPQKLKRALSWLKQNNPLYRDITISDDNLESWSDSCPGTEVPVALFEQMDSHVVRAEDEIRTGHYVPSAERGRPEGPIRDANEIIMALEDREADAASFEAEAASRLGGMRTTNPQPEEIDPQHIEAELFELTSTGLMASSGASELTPR</sequence>
<gene>
    <name evidence="3" type="ORF">CSOJ01_16016</name>
</gene>
<dbReference type="Pfam" id="PF20209">
    <property type="entry name" value="DUF6570"/>
    <property type="match status" value="1"/>
</dbReference>
<feature type="non-terminal residue" evidence="3">
    <location>
        <position position="339"/>
    </location>
</feature>